<dbReference type="Pfam" id="PF00400">
    <property type="entry name" value="WD40"/>
    <property type="match status" value="4"/>
</dbReference>
<feature type="repeat" description="WD" evidence="3">
    <location>
        <begin position="121"/>
        <end position="153"/>
    </location>
</feature>
<sequence length="628" mass="68823">MDPTTGLPLAFGKIAPQKKQVADRSKLDATKRVDTDEHTPTASTSKAALIEDDSDNEPLDDDERDDAREAREERRDQRRDDDEDEDEDEHDRRDKYVISSAPAMPPPEPVGDLPVSHEAILKDHQKAVSALSMDPAGGRIVSGSYDYDVKLWDFAGMTAAFKPFRSFEPKTGHQVHDVQFSPSGANLLVATGTNQAKLYDRDGLEVAEFNKGDMYIRDLRHTDGHVAALTSLAWNRVKPTQFVTASEDSTLRIWDVANRRKSTNVIVVKSKERGGRSKVTSCAWSQDGKTIAASCEDGALHMWAANSNFARPNASSESAHTKRTTTSCVLFSSDGRQLASRGGDATVKLWDCRQFRKPLFTATDLPSANPETSLCFSPDEKYLLTGTSGAHAGVLEGSAEQERAREAGAGTRGTGGKVVVLNREGLTNYKTIELSPFSVIRVLWHPKINQIVTSSSDGSIHVLYSPETSVRGATMALLRAPRKKAVDDYSSAADLVGSRPIIAPHTLPAFRDNGAHMSANSRGGKRKREKERQDPKKTMKPLPPVVGPGRGGRVGASATQHVVQGLVRDNLREQDPREALLKYATASVEENEWTAAWTKNQPKPVFDLRPDTDDEDDDPKKKGKAMGF</sequence>
<dbReference type="InterPro" id="IPR001680">
    <property type="entry name" value="WD40_rpt"/>
</dbReference>
<dbReference type="Proteomes" id="UP000249464">
    <property type="component" value="Unassembled WGS sequence"/>
</dbReference>
<feature type="region of interest" description="Disordered" evidence="4">
    <location>
        <begin position="594"/>
        <end position="628"/>
    </location>
</feature>
<proteinExistence type="predicted"/>
<evidence type="ECO:0000256" key="4">
    <source>
        <dbReference type="SAM" id="MobiDB-lite"/>
    </source>
</evidence>
<feature type="repeat" description="WD" evidence="3">
    <location>
        <begin position="222"/>
        <end position="264"/>
    </location>
</feature>
<evidence type="ECO:0000256" key="2">
    <source>
        <dbReference type="ARBA" id="ARBA00022737"/>
    </source>
</evidence>
<dbReference type="SMART" id="SM00320">
    <property type="entry name" value="WD40"/>
    <property type="match status" value="7"/>
</dbReference>
<keyword evidence="2" id="KW-0677">Repeat</keyword>
<feature type="compositionally biased region" description="Basic and acidic residues" evidence="4">
    <location>
        <begin position="65"/>
        <end position="80"/>
    </location>
</feature>
<name>A0A2X0M7D7_9BASI</name>
<evidence type="ECO:0000313" key="6">
    <source>
        <dbReference type="Proteomes" id="UP000249464"/>
    </source>
</evidence>
<dbReference type="PANTHER" id="PTHR16017:SF0">
    <property type="entry name" value="WD REPEAT-CONTAINING PROTEIN 70"/>
    <property type="match status" value="1"/>
</dbReference>
<dbReference type="PANTHER" id="PTHR16017">
    <property type="entry name" value="GASTRULATION DEFECTIVE PROTEIN 1-RELATED"/>
    <property type="match status" value="1"/>
</dbReference>
<feature type="repeat" description="WD" evidence="3">
    <location>
        <begin position="272"/>
        <end position="303"/>
    </location>
</feature>
<dbReference type="InterPro" id="IPR036322">
    <property type="entry name" value="WD40_repeat_dom_sf"/>
</dbReference>
<feature type="region of interest" description="Disordered" evidence="4">
    <location>
        <begin position="1"/>
        <end position="111"/>
    </location>
</feature>
<accession>A0A2X0M7D7</accession>
<dbReference type="PRINTS" id="PR00320">
    <property type="entry name" value="GPROTEINBRPT"/>
</dbReference>
<dbReference type="SUPFAM" id="SSF50978">
    <property type="entry name" value="WD40 repeat-like"/>
    <property type="match status" value="1"/>
</dbReference>
<gene>
    <name evidence="5" type="primary">BQ5605_C007g04597</name>
    <name evidence="5" type="ORF">BQ5605_C007G04597</name>
</gene>
<dbReference type="Gene3D" id="2.130.10.10">
    <property type="entry name" value="YVTN repeat-like/Quinoprotein amine dehydrogenase"/>
    <property type="match status" value="2"/>
</dbReference>
<keyword evidence="6" id="KW-1185">Reference proteome</keyword>
<evidence type="ECO:0000256" key="3">
    <source>
        <dbReference type="PROSITE-ProRule" id="PRU00221"/>
    </source>
</evidence>
<feature type="compositionally biased region" description="Acidic residues" evidence="4">
    <location>
        <begin position="50"/>
        <end position="64"/>
    </location>
</feature>
<dbReference type="InterPro" id="IPR020472">
    <property type="entry name" value="WD40_PAC1"/>
</dbReference>
<feature type="compositionally biased region" description="Basic and acidic residues" evidence="4">
    <location>
        <begin position="20"/>
        <end position="39"/>
    </location>
</feature>
<dbReference type="GO" id="GO:0035861">
    <property type="term" value="C:site of double-strand break"/>
    <property type="evidence" value="ECO:0007669"/>
    <property type="project" value="TreeGrafter"/>
</dbReference>
<dbReference type="AlphaFoldDB" id="A0A2X0M7D7"/>
<dbReference type="PROSITE" id="PS50294">
    <property type="entry name" value="WD_REPEATS_REGION"/>
    <property type="match status" value="2"/>
</dbReference>
<feature type="repeat" description="WD" evidence="3">
    <location>
        <begin position="319"/>
        <end position="351"/>
    </location>
</feature>
<dbReference type="EMBL" id="FQNC01000045">
    <property type="protein sequence ID" value="SGY61758.1"/>
    <property type="molecule type" value="Genomic_DNA"/>
</dbReference>
<protein>
    <submittedName>
        <fullName evidence="5">BQ5605_C007g04597 protein</fullName>
    </submittedName>
</protein>
<dbReference type="InterPro" id="IPR051858">
    <property type="entry name" value="WD_repeat_GAD-1"/>
</dbReference>
<keyword evidence="1 3" id="KW-0853">WD repeat</keyword>
<feature type="region of interest" description="Disordered" evidence="4">
    <location>
        <begin position="507"/>
        <end position="555"/>
    </location>
</feature>
<dbReference type="PROSITE" id="PS50082">
    <property type="entry name" value="WD_REPEATS_2"/>
    <property type="match status" value="4"/>
</dbReference>
<dbReference type="InterPro" id="IPR015943">
    <property type="entry name" value="WD40/YVTN_repeat-like_dom_sf"/>
</dbReference>
<organism evidence="5 6">
    <name type="scientific">Microbotryum silenes-dioicae</name>
    <dbReference type="NCBI Taxonomy" id="796604"/>
    <lineage>
        <taxon>Eukaryota</taxon>
        <taxon>Fungi</taxon>
        <taxon>Dikarya</taxon>
        <taxon>Basidiomycota</taxon>
        <taxon>Pucciniomycotina</taxon>
        <taxon>Microbotryomycetes</taxon>
        <taxon>Microbotryales</taxon>
        <taxon>Microbotryaceae</taxon>
        <taxon>Microbotryum</taxon>
    </lineage>
</organism>
<dbReference type="GO" id="GO:0005634">
    <property type="term" value="C:nucleus"/>
    <property type="evidence" value="ECO:0007669"/>
    <property type="project" value="TreeGrafter"/>
</dbReference>
<evidence type="ECO:0000313" key="5">
    <source>
        <dbReference type="EMBL" id="SGY61758.1"/>
    </source>
</evidence>
<evidence type="ECO:0000256" key="1">
    <source>
        <dbReference type="ARBA" id="ARBA00022574"/>
    </source>
</evidence>
<dbReference type="STRING" id="796604.A0A2X0M7D7"/>
<reference evidence="5 6" key="1">
    <citation type="submission" date="2016-11" db="EMBL/GenBank/DDBJ databases">
        <authorList>
            <person name="Jaros S."/>
            <person name="Januszkiewicz K."/>
            <person name="Wedrychowicz H."/>
        </authorList>
    </citation>
    <scope>NUCLEOTIDE SEQUENCE [LARGE SCALE GENOMIC DNA]</scope>
</reference>